<feature type="transmembrane region" description="Helical" evidence="6">
    <location>
        <begin position="236"/>
        <end position="255"/>
    </location>
</feature>
<dbReference type="Proteomes" id="UP000676409">
    <property type="component" value="Chromosome"/>
</dbReference>
<feature type="transmembrane region" description="Helical" evidence="6">
    <location>
        <begin position="173"/>
        <end position="193"/>
    </location>
</feature>
<sequence>MNRLAFLLLLAAGLFWGLGFPLGKVALTETDAAHMVLWRFVFASVIALPFALRRPEARALFRSPIVIACGVIYAVAFEVQNEGLARASVSLAALLVGAMPALIAVAARLLGEPVSRISWAGVASASLGAVLIAGRPQGAATPLGVALSVVALLLFLTWLLILRRAPKPPTAMAMPAATVIIATLALAPISFALDGAPRLDLSPAVWSAMIAQGIFCTFLATAAWQFGAPRVGHAKAGVFVNIEPLMGAIIGVTLFGDRLTWGLAVGGLCIIAGSLVVVLGEEHTTAPDLEEVAATPS</sequence>
<organism evidence="8 9">
    <name type="scientific">Phenylobacterium montanum</name>
    <dbReference type="NCBI Taxonomy" id="2823693"/>
    <lineage>
        <taxon>Bacteria</taxon>
        <taxon>Pseudomonadati</taxon>
        <taxon>Pseudomonadota</taxon>
        <taxon>Alphaproteobacteria</taxon>
        <taxon>Caulobacterales</taxon>
        <taxon>Caulobacteraceae</taxon>
        <taxon>Phenylobacterium</taxon>
    </lineage>
</organism>
<reference evidence="8" key="1">
    <citation type="submission" date="2021-04" db="EMBL/GenBank/DDBJ databases">
        <title>The complete genome sequence of Caulobacter sp. S6.</title>
        <authorList>
            <person name="Tang Y."/>
            <person name="Ouyang W."/>
            <person name="Liu Q."/>
            <person name="Huang B."/>
            <person name="Guo Z."/>
            <person name="Lei P."/>
        </authorList>
    </citation>
    <scope>NUCLEOTIDE SEQUENCE</scope>
    <source>
        <strain evidence="8">S6</strain>
    </source>
</reference>
<dbReference type="SUPFAM" id="SSF103481">
    <property type="entry name" value="Multidrug resistance efflux transporter EmrE"/>
    <property type="match status" value="2"/>
</dbReference>
<feature type="transmembrane region" description="Helical" evidence="6">
    <location>
        <begin position="205"/>
        <end position="224"/>
    </location>
</feature>
<evidence type="ECO:0000256" key="4">
    <source>
        <dbReference type="ARBA" id="ARBA00022989"/>
    </source>
</evidence>
<evidence type="ECO:0000256" key="1">
    <source>
        <dbReference type="ARBA" id="ARBA00004141"/>
    </source>
</evidence>
<feature type="transmembrane region" description="Helical" evidence="6">
    <location>
        <begin position="117"/>
        <end position="134"/>
    </location>
</feature>
<dbReference type="InterPro" id="IPR050638">
    <property type="entry name" value="AA-Vitamin_Transporters"/>
</dbReference>
<dbReference type="GO" id="GO:0016020">
    <property type="term" value="C:membrane"/>
    <property type="evidence" value="ECO:0007669"/>
    <property type="project" value="UniProtKB-SubCell"/>
</dbReference>
<keyword evidence="3 6" id="KW-0812">Transmembrane</keyword>
<dbReference type="KEGG" id="caul:KCG34_07420"/>
<comment type="similarity">
    <text evidence="2">Belongs to the EamA transporter family.</text>
</comment>
<evidence type="ECO:0000313" key="8">
    <source>
        <dbReference type="EMBL" id="QUD89692.1"/>
    </source>
</evidence>
<evidence type="ECO:0000256" key="3">
    <source>
        <dbReference type="ARBA" id="ARBA00022692"/>
    </source>
</evidence>
<dbReference type="EMBL" id="CP073078">
    <property type="protein sequence ID" value="QUD89692.1"/>
    <property type="molecule type" value="Genomic_DNA"/>
</dbReference>
<protein>
    <submittedName>
        <fullName evidence="8">EamA family transporter</fullName>
    </submittedName>
</protein>
<evidence type="ECO:0000256" key="6">
    <source>
        <dbReference type="SAM" id="Phobius"/>
    </source>
</evidence>
<feature type="domain" description="EamA" evidence="7">
    <location>
        <begin position="143"/>
        <end position="278"/>
    </location>
</feature>
<feature type="transmembrane region" description="Helical" evidence="6">
    <location>
        <begin position="261"/>
        <end position="280"/>
    </location>
</feature>
<comment type="subcellular location">
    <subcellularLocation>
        <location evidence="1">Membrane</location>
        <topology evidence="1">Multi-pass membrane protein</topology>
    </subcellularLocation>
</comment>
<evidence type="ECO:0000256" key="5">
    <source>
        <dbReference type="ARBA" id="ARBA00023136"/>
    </source>
</evidence>
<keyword evidence="9" id="KW-1185">Reference proteome</keyword>
<keyword evidence="5 6" id="KW-0472">Membrane</keyword>
<dbReference type="AlphaFoldDB" id="A0A975G346"/>
<gene>
    <name evidence="8" type="ORF">KCG34_07420</name>
</gene>
<evidence type="ECO:0000256" key="2">
    <source>
        <dbReference type="ARBA" id="ARBA00007362"/>
    </source>
</evidence>
<feature type="domain" description="EamA" evidence="7">
    <location>
        <begin position="5"/>
        <end position="133"/>
    </location>
</feature>
<dbReference type="RefSeq" id="WP_211939744.1">
    <property type="nucleotide sequence ID" value="NZ_CP073078.1"/>
</dbReference>
<accession>A0A975G346</accession>
<name>A0A975G346_9CAUL</name>
<dbReference type="Pfam" id="PF00892">
    <property type="entry name" value="EamA"/>
    <property type="match status" value="2"/>
</dbReference>
<dbReference type="PANTHER" id="PTHR32322">
    <property type="entry name" value="INNER MEMBRANE TRANSPORTER"/>
    <property type="match status" value="1"/>
</dbReference>
<evidence type="ECO:0000313" key="9">
    <source>
        <dbReference type="Proteomes" id="UP000676409"/>
    </source>
</evidence>
<dbReference type="InterPro" id="IPR000620">
    <property type="entry name" value="EamA_dom"/>
</dbReference>
<evidence type="ECO:0000259" key="7">
    <source>
        <dbReference type="Pfam" id="PF00892"/>
    </source>
</evidence>
<proteinExistence type="inferred from homology"/>
<feature type="transmembrane region" description="Helical" evidence="6">
    <location>
        <begin position="35"/>
        <end position="52"/>
    </location>
</feature>
<dbReference type="PANTHER" id="PTHR32322:SF2">
    <property type="entry name" value="EAMA DOMAIN-CONTAINING PROTEIN"/>
    <property type="match status" value="1"/>
</dbReference>
<feature type="transmembrane region" description="Helical" evidence="6">
    <location>
        <begin position="89"/>
        <end position="110"/>
    </location>
</feature>
<dbReference type="InterPro" id="IPR037185">
    <property type="entry name" value="EmrE-like"/>
</dbReference>
<keyword evidence="4 6" id="KW-1133">Transmembrane helix</keyword>
<feature type="transmembrane region" description="Helical" evidence="6">
    <location>
        <begin position="140"/>
        <end position="161"/>
    </location>
</feature>
<feature type="transmembrane region" description="Helical" evidence="6">
    <location>
        <begin position="59"/>
        <end position="77"/>
    </location>
</feature>